<dbReference type="RefSeq" id="WP_187067642.1">
    <property type="nucleotide sequence ID" value="NZ_JACRVF010000003.1"/>
</dbReference>
<protein>
    <submittedName>
        <fullName evidence="1">Uncharacterized protein</fullName>
    </submittedName>
</protein>
<dbReference type="Proteomes" id="UP000603640">
    <property type="component" value="Unassembled WGS sequence"/>
</dbReference>
<dbReference type="PROSITE" id="PS51257">
    <property type="entry name" value="PROKAR_LIPOPROTEIN"/>
    <property type="match status" value="1"/>
</dbReference>
<keyword evidence="2" id="KW-1185">Reference proteome</keyword>
<proteinExistence type="predicted"/>
<name>A0A923SKC0_9BACT</name>
<sequence length="359" mass="38535">MNKTLSRVGALCLGALVFFGCQKEEDMQPITASASQDATQNCYTIDFENFTASNFPITQVSGPYGTVGIMAMKRAEGVTSDNYSSENVARVYDARVHTGDDGHDLGVPDELGKMLIANHYTPAQVAANPSLAGPNDNAWGATLRLDFSAIAHPVTLNSIQVVDIDTDDMENESYVRVIDASGKVYNFPLTMYPNEGSVQTVTMNVANAKTLIVVFDGANRSVGSGAIDNINFCVNIPDQPTGCTRTQGYWKNHATGKKANPAWGSLHDDMFFNSGMTYLQILNAAPKGGDAYIILAHQYIAAKLNVAAGASMPANVLTVYNNATTYFNGGSSPSRSTLIQWAEILDAYNNGRMGVPHCD</sequence>
<dbReference type="EMBL" id="JACRVF010000003">
    <property type="protein sequence ID" value="MBC5993626.1"/>
    <property type="molecule type" value="Genomic_DNA"/>
</dbReference>
<accession>A0A923SKC0</accession>
<dbReference type="AlphaFoldDB" id="A0A923SKC0"/>
<gene>
    <name evidence="1" type="ORF">H8S84_12340</name>
</gene>
<evidence type="ECO:0000313" key="1">
    <source>
        <dbReference type="EMBL" id="MBC5993626.1"/>
    </source>
</evidence>
<reference evidence="1" key="1">
    <citation type="submission" date="2020-08" db="EMBL/GenBank/DDBJ databases">
        <title>Pontibacter sp. SD6 16S ribosomal RNA gene Genome sequencing and assembly.</title>
        <authorList>
            <person name="Kang M."/>
        </authorList>
    </citation>
    <scope>NUCLEOTIDE SEQUENCE</scope>
    <source>
        <strain evidence="1">SD6</strain>
    </source>
</reference>
<organism evidence="1 2">
    <name type="scientific">Pontibacter cellulosilyticus</name>
    <dbReference type="NCBI Taxonomy" id="1720253"/>
    <lineage>
        <taxon>Bacteria</taxon>
        <taxon>Pseudomonadati</taxon>
        <taxon>Bacteroidota</taxon>
        <taxon>Cytophagia</taxon>
        <taxon>Cytophagales</taxon>
        <taxon>Hymenobacteraceae</taxon>
        <taxon>Pontibacter</taxon>
    </lineage>
</organism>
<comment type="caution">
    <text evidence="1">The sequence shown here is derived from an EMBL/GenBank/DDBJ whole genome shotgun (WGS) entry which is preliminary data.</text>
</comment>
<evidence type="ECO:0000313" key="2">
    <source>
        <dbReference type="Proteomes" id="UP000603640"/>
    </source>
</evidence>